<dbReference type="InParanoid" id="A0A7R8YTQ9"/>
<reference evidence="2 3" key="1">
    <citation type="submission" date="2020-11" db="EMBL/GenBank/DDBJ databases">
        <authorList>
            <person name="Wallbank WR R."/>
            <person name="Pardo Diaz C."/>
            <person name="Kozak K."/>
            <person name="Martin S."/>
            <person name="Jiggins C."/>
            <person name="Moest M."/>
            <person name="Warren A I."/>
            <person name="Generalovic N T."/>
            <person name="Byers J.R.P. K."/>
            <person name="Montejo-Kovacevich G."/>
            <person name="Yen C E."/>
        </authorList>
    </citation>
    <scope>NUCLEOTIDE SEQUENCE [LARGE SCALE GENOMIC DNA]</scope>
</reference>
<dbReference type="OrthoDB" id="515313at2759"/>
<evidence type="ECO:0000313" key="2">
    <source>
        <dbReference type="EMBL" id="CAD7085297.1"/>
    </source>
</evidence>
<dbReference type="Proteomes" id="UP000594454">
    <property type="component" value="Chromosome 3"/>
</dbReference>
<gene>
    <name evidence="2" type="ORF">HERILL_LOCUS8148</name>
</gene>
<protein>
    <recommendedName>
        <fullName evidence="4">Cilia- and flagella-associated protein 97</fullName>
    </recommendedName>
</protein>
<feature type="non-terminal residue" evidence="2">
    <location>
        <position position="1"/>
    </location>
</feature>
<name>A0A7R8YTQ9_HERIL</name>
<proteinExistence type="inferred from homology"/>
<dbReference type="EMBL" id="LR899011">
    <property type="protein sequence ID" value="CAD7085297.1"/>
    <property type="molecule type" value="Genomic_DNA"/>
</dbReference>
<evidence type="ECO:0000256" key="1">
    <source>
        <dbReference type="ARBA" id="ARBA00008315"/>
    </source>
</evidence>
<dbReference type="PANTHER" id="PTHR23035">
    <property type="entry name" value="CILIA- AND FLAGELLA-ASSOCIATED PROTEIN 97-RELATED"/>
    <property type="match status" value="1"/>
</dbReference>
<dbReference type="InterPro" id="IPR038791">
    <property type="entry name" value="Cfap97/Hemingway"/>
</dbReference>
<comment type="similarity">
    <text evidence="1">Belongs to the CFAP97 family.</text>
</comment>
<evidence type="ECO:0000313" key="3">
    <source>
        <dbReference type="Proteomes" id="UP000594454"/>
    </source>
</evidence>
<dbReference type="AlphaFoldDB" id="A0A7R8YTQ9"/>
<dbReference type="Pfam" id="PF13879">
    <property type="entry name" value="Hmw_CFAP97"/>
    <property type="match status" value="1"/>
</dbReference>
<sequence>ISEEPDIGSVDDFKGSIEDLTASTADMQISSNTPSDFNSDDHALHLDFIRASTPKLAQSGKKTKNGTRYNFSFSNDRMREIERHNRILLQKILSKGQSCIPSTNQRYKLNTPAPPPPRLSSAAINRKKQQRQIDLDNQILKCKIEQIAARRPRKQLS</sequence>
<dbReference type="PANTHER" id="PTHR23035:SF1">
    <property type="entry name" value="CILIA- AND FLAGELLA-ASSOCIATED PROTEIN 97"/>
    <property type="match status" value="1"/>
</dbReference>
<evidence type="ECO:0008006" key="4">
    <source>
        <dbReference type="Google" id="ProtNLM"/>
    </source>
</evidence>
<accession>A0A7R8YTQ9</accession>
<dbReference type="InterPro" id="IPR029488">
    <property type="entry name" value="Hmw/CFAP97"/>
</dbReference>
<keyword evidence="3" id="KW-1185">Reference proteome</keyword>
<organism evidence="2 3">
    <name type="scientific">Hermetia illucens</name>
    <name type="common">Black soldier fly</name>
    <dbReference type="NCBI Taxonomy" id="343691"/>
    <lineage>
        <taxon>Eukaryota</taxon>
        <taxon>Metazoa</taxon>
        <taxon>Ecdysozoa</taxon>
        <taxon>Arthropoda</taxon>
        <taxon>Hexapoda</taxon>
        <taxon>Insecta</taxon>
        <taxon>Pterygota</taxon>
        <taxon>Neoptera</taxon>
        <taxon>Endopterygota</taxon>
        <taxon>Diptera</taxon>
        <taxon>Brachycera</taxon>
        <taxon>Stratiomyomorpha</taxon>
        <taxon>Stratiomyidae</taxon>
        <taxon>Hermetiinae</taxon>
        <taxon>Hermetia</taxon>
    </lineage>
</organism>